<feature type="compositionally biased region" description="Polar residues" evidence="2">
    <location>
        <begin position="10"/>
        <end position="23"/>
    </location>
</feature>
<keyword evidence="4" id="KW-1185">Reference proteome</keyword>
<feature type="compositionally biased region" description="Pro residues" evidence="2">
    <location>
        <begin position="175"/>
        <end position="190"/>
    </location>
</feature>
<feature type="region of interest" description="Disordered" evidence="2">
    <location>
        <begin position="124"/>
        <end position="227"/>
    </location>
</feature>
<evidence type="ECO:0000313" key="4">
    <source>
        <dbReference type="Proteomes" id="UP000654913"/>
    </source>
</evidence>
<dbReference type="AlphaFoldDB" id="A0A7R7XZF0"/>
<dbReference type="GeneID" id="64980361"/>
<dbReference type="OrthoDB" id="4160836at2759"/>
<feature type="compositionally biased region" description="Basic and acidic residues" evidence="2">
    <location>
        <begin position="30"/>
        <end position="39"/>
    </location>
</feature>
<dbReference type="RefSeq" id="XP_041562550.1">
    <property type="nucleotide sequence ID" value="XM_041696973.1"/>
</dbReference>
<sequence length="625" mass="69230">MEPPPRNAAQRRSPSRPSFQAPTKASLARSHPEILERALSRSPTRNPARKDDQQTAAETRAFGLRDRKALRPSITLTQSPVDSLDQSQQSPLALFNRRSSGLAAFAAPPRRVSKRISASDLLFQSPTASQETRMQASVENTPEDQLASELGSATGDLSGDIEGPSLHDGFDEPDLPPTPTQLGLQPPPGRPKGLFSSSPSIQHGKWAKRRATGDLENSPSKLRTVDYGTEPKDLTEHVATMNDSLFPESVVKKRRVRRELSADLESFNQDIVKLEGLCEKLQQQGEDIEPYLNDLSSLLVSTGPSHANSANLHFNDNPISSLISTLLPFGTKRPLKPRRPRLELNPFALDHNTYTDSYLSGLAPLKITSTSNTTSALESGRFTERHQIVLSAPRPFPPNIYKISVSYETNLDMQSLVSLSAEVDERPHDYLQQWLNKRLENRLLKLDVLGLCWGINRYWEALVSRGQIWAEIADQHSYLIPSRNKSTHFGKSKKLDHLHLRNTGIITTSDIRRILPHLQRTSMIFESKQKSLEALLLCELTIDEWSGEPELVPTICVSTSGFDGGSSEKVEQEAKKLFETMLSENTKPHAGSAGGSDGQAIVKATTCVLNVLFGKDERQNMHGLG</sequence>
<feature type="compositionally biased region" description="Polar residues" evidence="2">
    <location>
        <begin position="124"/>
        <end position="140"/>
    </location>
</feature>
<reference evidence="3" key="2">
    <citation type="submission" date="2021-02" db="EMBL/GenBank/DDBJ databases">
        <title>Aspergillus puulaauensis MK2 genome sequence.</title>
        <authorList>
            <person name="Futagami T."/>
            <person name="Mori K."/>
            <person name="Kadooka C."/>
            <person name="Tanaka T."/>
        </authorList>
    </citation>
    <scope>NUCLEOTIDE SEQUENCE</scope>
    <source>
        <strain evidence="3">MK2</strain>
    </source>
</reference>
<dbReference type="EMBL" id="AP024450">
    <property type="protein sequence ID" value="BCS30364.1"/>
    <property type="molecule type" value="Genomic_DNA"/>
</dbReference>
<feature type="region of interest" description="Disordered" evidence="2">
    <location>
        <begin position="1"/>
        <end position="90"/>
    </location>
</feature>
<dbReference type="KEGG" id="apuu:APUU_80667S"/>
<evidence type="ECO:0000256" key="2">
    <source>
        <dbReference type="SAM" id="MobiDB-lite"/>
    </source>
</evidence>
<feature type="compositionally biased region" description="Polar residues" evidence="2">
    <location>
        <begin position="74"/>
        <end position="90"/>
    </location>
</feature>
<dbReference type="Proteomes" id="UP000654913">
    <property type="component" value="Chromosome 8"/>
</dbReference>
<gene>
    <name evidence="3" type="ORF">APUU_80667S</name>
</gene>
<organism evidence="3 4">
    <name type="scientific">Aspergillus puulaauensis</name>
    <dbReference type="NCBI Taxonomy" id="1220207"/>
    <lineage>
        <taxon>Eukaryota</taxon>
        <taxon>Fungi</taxon>
        <taxon>Dikarya</taxon>
        <taxon>Ascomycota</taxon>
        <taxon>Pezizomycotina</taxon>
        <taxon>Eurotiomycetes</taxon>
        <taxon>Eurotiomycetidae</taxon>
        <taxon>Eurotiales</taxon>
        <taxon>Aspergillaceae</taxon>
        <taxon>Aspergillus</taxon>
    </lineage>
</organism>
<reference evidence="3" key="1">
    <citation type="submission" date="2021-01" db="EMBL/GenBank/DDBJ databases">
        <authorList>
            <consortium name="Aspergillus puulaauensis MK2 genome sequencing consortium"/>
            <person name="Kazuki M."/>
            <person name="Futagami T."/>
        </authorList>
    </citation>
    <scope>NUCLEOTIDE SEQUENCE</scope>
    <source>
        <strain evidence="3">MK2</strain>
    </source>
</reference>
<name>A0A7R7XZF0_9EURO</name>
<evidence type="ECO:0000256" key="1">
    <source>
        <dbReference type="SAM" id="Coils"/>
    </source>
</evidence>
<keyword evidence="1" id="KW-0175">Coiled coil</keyword>
<feature type="coiled-coil region" evidence="1">
    <location>
        <begin position="257"/>
        <end position="284"/>
    </location>
</feature>
<evidence type="ECO:0000313" key="3">
    <source>
        <dbReference type="EMBL" id="BCS30364.1"/>
    </source>
</evidence>
<proteinExistence type="predicted"/>
<accession>A0A7R7XZF0</accession>
<protein>
    <submittedName>
        <fullName evidence="3">Uncharacterized protein</fullName>
    </submittedName>
</protein>